<feature type="repeat" description="TPR" evidence="3">
    <location>
        <begin position="420"/>
        <end position="453"/>
    </location>
</feature>
<evidence type="ECO:0000313" key="4">
    <source>
        <dbReference type="EMBL" id="SNS97375.1"/>
    </source>
</evidence>
<dbReference type="SUPFAM" id="SSF48452">
    <property type="entry name" value="TPR-like"/>
    <property type="match status" value="2"/>
</dbReference>
<dbReference type="InterPro" id="IPR052346">
    <property type="entry name" value="O-mannosyl-transferase_TMTC"/>
</dbReference>
<dbReference type="Pfam" id="PF13181">
    <property type="entry name" value="TPR_8"/>
    <property type="match status" value="2"/>
</dbReference>
<accession>A0A239IV21</accession>
<name>A0A239IV21_EKHLU</name>
<dbReference type="Proteomes" id="UP000198393">
    <property type="component" value="Unassembled WGS sequence"/>
</dbReference>
<keyword evidence="1" id="KW-0677">Repeat</keyword>
<dbReference type="PROSITE" id="PS50005">
    <property type="entry name" value="TPR"/>
    <property type="match status" value="2"/>
</dbReference>
<dbReference type="RefSeq" id="WP_179213359.1">
    <property type="nucleotide sequence ID" value="NZ_FZPD01000003.1"/>
</dbReference>
<protein>
    <submittedName>
        <fullName evidence="4">Tetratricopeptide repeat-containing protein</fullName>
    </submittedName>
</protein>
<evidence type="ECO:0000256" key="1">
    <source>
        <dbReference type="ARBA" id="ARBA00022737"/>
    </source>
</evidence>
<dbReference type="EMBL" id="FZPD01000003">
    <property type="protein sequence ID" value="SNS97375.1"/>
    <property type="molecule type" value="Genomic_DNA"/>
</dbReference>
<dbReference type="SMART" id="SM00028">
    <property type="entry name" value="TPR"/>
    <property type="match status" value="6"/>
</dbReference>
<organism evidence="4 5">
    <name type="scientific">Ekhidna lutea</name>
    <dbReference type="NCBI Taxonomy" id="447679"/>
    <lineage>
        <taxon>Bacteria</taxon>
        <taxon>Pseudomonadati</taxon>
        <taxon>Bacteroidota</taxon>
        <taxon>Cytophagia</taxon>
        <taxon>Cytophagales</taxon>
        <taxon>Reichenbachiellaceae</taxon>
        <taxon>Ekhidna</taxon>
    </lineage>
</organism>
<keyword evidence="5" id="KW-1185">Reference proteome</keyword>
<keyword evidence="2 3" id="KW-0802">TPR repeat</keyword>
<evidence type="ECO:0000256" key="3">
    <source>
        <dbReference type="PROSITE-ProRule" id="PRU00339"/>
    </source>
</evidence>
<evidence type="ECO:0000256" key="2">
    <source>
        <dbReference type="ARBA" id="ARBA00022803"/>
    </source>
</evidence>
<dbReference type="AlphaFoldDB" id="A0A239IV21"/>
<evidence type="ECO:0000313" key="5">
    <source>
        <dbReference type="Proteomes" id="UP000198393"/>
    </source>
</evidence>
<sequence length="569" mass="65296">MRLLLISILILGTLSSFSQKGKKGKDVVIPQTQEDSLKLEGVLVEAEKQLILENYAKALENFHVAMEMNTESAAIHFKIAEVLAKSNEGQKALPYGLEAIELAPTNKYYRLGLARIYQSIGFYLDAAKTYEELLEQFPSEENALYELAELYQLTGRREEMFRVFDQIEAQLGVKEEITREKQRIYMKEGKVDQVVIEFKKLIDAYPNESSYKAELINFLIQNGKLEEAETAIAQYEATESTSSRITLMKSELNWMRGNRAESLKLLTQAFETTSIDFDSKFQILSNYFVMAKQEEDKMKLTQVAEMLARQYPDEFKAQAFVGDMLYQSGKSKEAVTYYLKAVDLSPANYSVWQNILNVEADLNQYDSVVVHAEKALEYFPNQALLYYFAGTGHLIKNNYKKSVRMLEQGRKYTVDPNLLTVFYGQLGDAYNGMKEQDKSFKAYEKALENGPNNDHVLNNYSYFLSLANKNLEKALEMSTRLVEQHPDNPTYLDTHGWVLYTNGQFKESKKFLEKAVSLDEDGTVIEHYGDVLFKLGEVEKAIIQWEKARDLGNASELIEKKIADRKLYE</sequence>
<dbReference type="InterPro" id="IPR011990">
    <property type="entry name" value="TPR-like_helical_dom_sf"/>
</dbReference>
<dbReference type="PANTHER" id="PTHR44227:SF3">
    <property type="entry name" value="PROTEIN O-MANNOSYL-TRANSFERASE TMTC4"/>
    <property type="match status" value="1"/>
</dbReference>
<dbReference type="Gene3D" id="1.25.40.10">
    <property type="entry name" value="Tetratricopeptide repeat domain"/>
    <property type="match status" value="4"/>
</dbReference>
<feature type="repeat" description="TPR" evidence="3">
    <location>
        <begin position="315"/>
        <end position="348"/>
    </location>
</feature>
<dbReference type="Pfam" id="PF13432">
    <property type="entry name" value="TPR_16"/>
    <property type="match status" value="3"/>
</dbReference>
<reference evidence="4 5" key="1">
    <citation type="submission" date="2017-06" db="EMBL/GenBank/DDBJ databases">
        <authorList>
            <person name="Kim H.J."/>
            <person name="Triplett B.A."/>
        </authorList>
    </citation>
    <scope>NUCLEOTIDE SEQUENCE [LARGE SCALE GENOMIC DNA]</scope>
    <source>
        <strain evidence="4 5">DSM 19307</strain>
    </source>
</reference>
<gene>
    <name evidence="4" type="ORF">SAMN05421640_1844</name>
</gene>
<dbReference type="PANTHER" id="PTHR44227">
    <property type="match status" value="1"/>
</dbReference>
<dbReference type="InterPro" id="IPR019734">
    <property type="entry name" value="TPR_rpt"/>
</dbReference>
<proteinExistence type="predicted"/>